<feature type="region of interest" description="Disordered" evidence="1">
    <location>
        <begin position="68"/>
        <end position="180"/>
    </location>
</feature>
<evidence type="ECO:0000256" key="1">
    <source>
        <dbReference type="SAM" id="MobiDB-lite"/>
    </source>
</evidence>
<name>A0A6U0ASZ2_9CHLO</name>
<dbReference type="AlphaFoldDB" id="A0A6U0ASZ2"/>
<evidence type="ECO:0000313" key="2">
    <source>
        <dbReference type="EMBL" id="CAD8811876.1"/>
    </source>
</evidence>
<reference evidence="2" key="1">
    <citation type="submission" date="2021-01" db="EMBL/GenBank/DDBJ databases">
        <authorList>
            <person name="Corre E."/>
            <person name="Pelletier E."/>
            <person name="Niang G."/>
            <person name="Scheremetjew M."/>
            <person name="Finn R."/>
            <person name="Kale V."/>
            <person name="Holt S."/>
            <person name="Cochrane G."/>
            <person name="Meng A."/>
            <person name="Brown T."/>
            <person name="Cohen L."/>
        </authorList>
    </citation>
    <scope>NUCLEOTIDE SEQUENCE</scope>
    <source>
        <strain evidence="2">Clade-D-RCC1621</strain>
    </source>
</reference>
<proteinExistence type="predicted"/>
<dbReference type="EMBL" id="HBFO01004298">
    <property type="protein sequence ID" value="CAD8811876.1"/>
    <property type="molecule type" value="Transcribed_RNA"/>
</dbReference>
<feature type="compositionally biased region" description="Polar residues" evidence="1">
    <location>
        <begin position="68"/>
        <end position="81"/>
    </location>
</feature>
<accession>A0A6U0ASZ2</accession>
<gene>
    <name evidence="2" type="ORF">OMED0930_LOCUS2970</name>
</gene>
<protein>
    <submittedName>
        <fullName evidence="2">Uncharacterized protein</fullName>
    </submittedName>
</protein>
<organism evidence="2">
    <name type="scientific">Ostreococcus mediterraneus</name>
    <dbReference type="NCBI Taxonomy" id="1486918"/>
    <lineage>
        <taxon>Eukaryota</taxon>
        <taxon>Viridiplantae</taxon>
        <taxon>Chlorophyta</taxon>
        <taxon>Mamiellophyceae</taxon>
        <taxon>Mamiellales</taxon>
        <taxon>Bathycoccaceae</taxon>
        <taxon>Ostreococcus</taxon>
    </lineage>
</organism>
<sequence>MADFMYYASAEVHTLPPRKRLAAIMRDVAHSPTDLGSKKGRIAGEAYVRLALRDPRLLGKALVISERSTAVSEGLTTSGRSGSYDDTTTAGTGDDAKKKKRTHSNASASDLTTQTTDKKKKKTSHARSSDDDDDSTRGEPKELSDEALALRLHMEMNASPRMSRGSRQSSQILKPQALFD</sequence>
<feature type="compositionally biased region" description="Basic and acidic residues" evidence="1">
    <location>
        <begin position="135"/>
        <end position="144"/>
    </location>
</feature>